<dbReference type="Gene3D" id="3.30.420.10">
    <property type="entry name" value="Ribonuclease H-like superfamily/Ribonuclease H"/>
    <property type="match status" value="1"/>
</dbReference>
<reference evidence="3 4" key="1">
    <citation type="journal article" date="2023" name="Life. Sci Alliance">
        <title>Evolutionary insights into 3D genome organization and epigenetic landscape of Vigna mungo.</title>
        <authorList>
            <person name="Junaid A."/>
            <person name="Singh B."/>
            <person name="Bhatia S."/>
        </authorList>
    </citation>
    <scope>NUCLEOTIDE SEQUENCE [LARGE SCALE GENOMIC DNA]</scope>
    <source>
        <strain evidence="3">Urdbean</strain>
    </source>
</reference>
<proteinExistence type="predicted"/>
<dbReference type="InterPro" id="IPR012337">
    <property type="entry name" value="RNaseH-like_sf"/>
</dbReference>
<name>A0AAQ3RM56_VIGMU</name>
<dbReference type="AlphaFoldDB" id="A0AAQ3RM56"/>
<feature type="domain" description="Integrase catalytic" evidence="2">
    <location>
        <begin position="29"/>
        <end position="193"/>
    </location>
</feature>
<sequence>MHKQIRDYVLNCTICQQAKTATTLPAGLLQPLPVPSQIWEQICMDFITALPPAQGYSVIMVVIDRLSKFVHFLPLKHDFSSQQVAETFVQHILKLHGFPRSIISDRDKIFISKFWQQLFKLQGTTLSMSSAYHPQTDGQSEILNKTLEMYLRCYCFDNPKNWVKMLPSAQYWYNTSYHNSIKMSPYKALYGREPPSLIRYEIFAHDDSTLQQILVDRDRLLDQLRTNMTRSQQFMKYFADKHRRHEEFKEGDLVLVKLQPYRQHSVALRKHQKIGLRYFGPFKISHKLSSVAYKLELPSEAKIHNVFHISLLKKFRGEYQQHYLPLPLKTSEWGPIISPTAVLDNITISVAGKELQQIQVQWEEGEHSFTTWEPTAEFYKAYPEFNLEDKVVVNGEGNVRKKNNVEVSTNADAEMDGHMEDIMHKETNPELVTGRGQLANSEIKEPRRSSRKRISNRRLQDLGYYTTGKEAVTVAILSDKRIFF</sequence>
<evidence type="ECO:0000259" key="2">
    <source>
        <dbReference type="PROSITE" id="PS50994"/>
    </source>
</evidence>
<protein>
    <recommendedName>
        <fullName evidence="2">Integrase catalytic domain-containing protein</fullName>
    </recommendedName>
</protein>
<dbReference type="InterPro" id="IPR036397">
    <property type="entry name" value="RNaseH_sf"/>
</dbReference>
<feature type="region of interest" description="Disordered" evidence="1">
    <location>
        <begin position="433"/>
        <end position="452"/>
    </location>
</feature>
<dbReference type="Pfam" id="PF00665">
    <property type="entry name" value="rve"/>
    <property type="match status" value="1"/>
</dbReference>
<dbReference type="GO" id="GO:0015074">
    <property type="term" value="P:DNA integration"/>
    <property type="evidence" value="ECO:0007669"/>
    <property type="project" value="InterPro"/>
</dbReference>
<dbReference type="InterPro" id="IPR001584">
    <property type="entry name" value="Integrase_cat-core"/>
</dbReference>
<dbReference type="GO" id="GO:0003676">
    <property type="term" value="F:nucleic acid binding"/>
    <property type="evidence" value="ECO:0007669"/>
    <property type="project" value="InterPro"/>
</dbReference>
<dbReference type="InterPro" id="IPR056924">
    <property type="entry name" value="SH3_Tf2-1"/>
</dbReference>
<dbReference type="Proteomes" id="UP001374535">
    <property type="component" value="Chromosome 8"/>
</dbReference>
<organism evidence="3 4">
    <name type="scientific">Vigna mungo</name>
    <name type="common">Black gram</name>
    <name type="synonym">Phaseolus mungo</name>
    <dbReference type="NCBI Taxonomy" id="3915"/>
    <lineage>
        <taxon>Eukaryota</taxon>
        <taxon>Viridiplantae</taxon>
        <taxon>Streptophyta</taxon>
        <taxon>Embryophyta</taxon>
        <taxon>Tracheophyta</taxon>
        <taxon>Spermatophyta</taxon>
        <taxon>Magnoliopsida</taxon>
        <taxon>eudicotyledons</taxon>
        <taxon>Gunneridae</taxon>
        <taxon>Pentapetalae</taxon>
        <taxon>rosids</taxon>
        <taxon>fabids</taxon>
        <taxon>Fabales</taxon>
        <taxon>Fabaceae</taxon>
        <taxon>Papilionoideae</taxon>
        <taxon>50 kb inversion clade</taxon>
        <taxon>NPAAA clade</taxon>
        <taxon>indigoferoid/millettioid clade</taxon>
        <taxon>Phaseoleae</taxon>
        <taxon>Vigna</taxon>
    </lineage>
</organism>
<dbReference type="EMBL" id="CP144693">
    <property type="protein sequence ID" value="WVZ00354.1"/>
    <property type="molecule type" value="Genomic_DNA"/>
</dbReference>
<evidence type="ECO:0000256" key="1">
    <source>
        <dbReference type="SAM" id="MobiDB-lite"/>
    </source>
</evidence>
<dbReference type="PROSITE" id="PS50994">
    <property type="entry name" value="INTEGRASE"/>
    <property type="match status" value="1"/>
</dbReference>
<dbReference type="FunFam" id="3.30.420.10:FF:000032">
    <property type="entry name" value="Retrovirus-related Pol polyprotein from transposon 297-like Protein"/>
    <property type="match status" value="1"/>
</dbReference>
<accession>A0AAQ3RM56</accession>
<dbReference type="PANTHER" id="PTHR37984">
    <property type="entry name" value="PROTEIN CBG26694"/>
    <property type="match status" value="1"/>
</dbReference>
<dbReference type="Pfam" id="PF24626">
    <property type="entry name" value="SH3_Tf2-1"/>
    <property type="match status" value="1"/>
</dbReference>
<dbReference type="InterPro" id="IPR050951">
    <property type="entry name" value="Retrovirus_Pol_polyprotein"/>
</dbReference>
<keyword evidence="4" id="KW-1185">Reference proteome</keyword>
<dbReference type="PANTHER" id="PTHR37984:SF5">
    <property type="entry name" value="PROTEIN NYNRIN-LIKE"/>
    <property type="match status" value="1"/>
</dbReference>
<gene>
    <name evidence="3" type="ORF">V8G54_026423</name>
</gene>
<evidence type="ECO:0000313" key="4">
    <source>
        <dbReference type="Proteomes" id="UP001374535"/>
    </source>
</evidence>
<dbReference type="SUPFAM" id="SSF53098">
    <property type="entry name" value="Ribonuclease H-like"/>
    <property type="match status" value="1"/>
</dbReference>
<evidence type="ECO:0000313" key="3">
    <source>
        <dbReference type="EMBL" id="WVZ00354.1"/>
    </source>
</evidence>